<dbReference type="NCBIfam" id="TIGR01881">
    <property type="entry name" value="cas_Cmr5"/>
    <property type="match status" value="1"/>
</dbReference>
<evidence type="ECO:0000313" key="7">
    <source>
        <dbReference type="Proteomes" id="UP000538292"/>
    </source>
</evidence>
<dbReference type="Proteomes" id="UP000538292">
    <property type="component" value="Unassembled WGS sequence"/>
</dbReference>
<gene>
    <name evidence="6" type="primary">cmr5</name>
    <name evidence="6" type="ORF">H2C83_15455</name>
</gene>
<dbReference type="RefSeq" id="WP_181742138.1">
    <property type="nucleotide sequence ID" value="NZ_JACEOL010000065.1"/>
</dbReference>
<evidence type="ECO:0000313" key="6">
    <source>
        <dbReference type="EMBL" id="MBA4603663.1"/>
    </source>
</evidence>
<evidence type="ECO:0000256" key="5">
    <source>
        <dbReference type="ARBA" id="ARBA00030001"/>
    </source>
</evidence>
<comment type="caution">
    <text evidence="6">The sequence shown here is derived from an EMBL/GenBank/DDBJ whole genome shotgun (WGS) entry which is preliminary data.</text>
</comment>
<sequence>MSNTLDQQRAAYSLKAVDEVKGKVEKKKKDQKWENKGDDYAGYVVNLAGAIRINGLGQALAQLRAAAKDKKKEDPHEWLYQHINSWICKEHQKSRFKGEDDLLRALVRKDRKDYQWAVVETMAFLEWHRKIAVAELKKTEPGSKGEKDGQE</sequence>
<dbReference type="Pfam" id="PF09701">
    <property type="entry name" value="Cas_Cmr5"/>
    <property type="match status" value="1"/>
</dbReference>
<dbReference type="EMBL" id="JACEOL010000065">
    <property type="protein sequence ID" value="MBA4603663.1"/>
    <property type="molecule type" value="Genomic_DNA"/>
</dbReference>
<evidence type="ECO:0000256" key="4">
    <source>
        <dbReference type="ARBA" id="ARBA00023118"/>
    </source>
</evidence>
<keyword evidence="3" id="KW-0963">Cytoplasm</keyword>
<evidence type="ECO:0000256" key="3">
    <source>
        <dbReference type="ARBA" id="ARBA00022490"/>
    </source>
</evidence>
<dbReference type="AlphaFoldDB" id="A0A7W1XUR7"/>
<dbReference type="SUPFAM" id="SSF158568">
    <property type="entry name" value="AF1862-like"/>
    <property type="match status" value="1"/>
</dbReference>
<proteinExistence type="inferred from homology"/>
<dbReference type="GO" id="GO:0051607">
    <property type="term" value="P:defense response to virus"/>
    <property type="evidence" value="ECO:0007669"/>
    <property type="project" value="UniProtKB-KW"/>
</dbReference>
<protein>
    <recommendedName>
        <fullName evidence="5">CRISPR type III-B/RAMP module-associated protein Cmr5</fullName>
    </recommendedName>
</protein>
<name>A0A7W1XUR7_9BACL</name>
<evidence type="ECO:0000256" key="1">
    <source>
        <dbReference type="ARBA" id="ARBA00004496"/>
    </source>
</evidence>
<comment type="subcellular location">
    <subcellularLocation>
        <location evidence="1">Cytoplasm</location>
    </subcellularLocation>
</comment>
<comment type="similarity">
    <text evidence="2">Belongs to the CRISPR system Cmr5 family.</text>
</comment>
<keyword evidence="4" id="KW-0051">Antiviral defense</keyword>
<dbReference type="InterPro" id="IPR023101">
    <property type="entry name" value="AF1862-like_dom_sf"/>
</dbReference>
<dbReference type="Gene3D" id="1.10.520.30">
    <property type="entry name" value="AF1862-like domain"/>
    <property type="match status" value="1"/>
</dbReference>
<accession>A0A7W1XUR7</accession>
<keyword evidence="7" id="KW-1185">Reference proteome</keyword>
<organism evidence="6 7">
    <name type="scientific">Thermoactinomyces mirandus</name>
    <dbReference type="NCBI Taxonomy" id="2756294"/>
    <lineage>
        <taxon>Bacteria</taxon>
        <taxon>Bacillati</taxon>
        <taxon>Bacillota</taxon>
        <taxon>Bacilli</taxon>
        <taxon>Bacillales</taxon>
        <taxon>Thermoactinomycetaceae</taxon>
        <taxon>Thermoactinomyces</taxon>
    </lineage>
</organism>
<dbReference type="GO" id="GO:0005737">
    <property type="term" value="C:cytoplasm"/>
    <property type="evidence" value="ECO:0007669"/>
    <property type="project" value="UniProtKB-SubCell"/>
</dbReference>
<dbReference type="InterPro" id="IPR010160">
    <property type="entry name" value="CRISPR-assoc_prot_Cmr5"/>
</dbReference>
<evidence type="ECO:0000256" key="2">
    <source>
        <dbReference type="ARBA" id="ARBA00006161"/>
    </source>
</evidence>
<reference evidence="6 7" key="1">
    <citation type="submission" date="2020-07" db="EMBL/GenBank/DDBJ databases">
        <title>Thermoactinomyces phylogeny.</title>
        <authorList>
            <person name="Dunlap C."/>
        </authorList>
    </citation>
    <scope>NUCLEOTIDE SEQUENCE [LARGE SCALE GENOMIC DNA]</scope>
    <source>
        <strain evidence="6 7">AMNI-1</strain>
    </source>
</reference>